<accession>A0A3G2JTY3</accession>
<dbReference type="GeneID" id="80535795"/>
<gene>
    <name evidence="1" type="primary">se39</name>
    <name evidence="1" type="ORF">SENV_ORF39</name>
</gene>
<name>A0A3G2JTY3_9ABAC</name>
<proteinExistence type="predicted"/>
<dbReference type="KEGG" id="vg:80535795"/>
<organism evidence="1 2">
    <name type="scientific">Spodoptera exigua multiple nucleopolyhedrovirus</name>
    <dbReference type="NCBI Taxonomy" id="10454"/>
    <lineage>
        <taxon>Viruses</taxon>
        <taxon>Viruses incertae sedis</taxon>
        <taxon>Naldaviricetes</taxon>
        <taxon>Lefavirales</taxon>
        <taxon>Baculoviridae</taxon>
        <taxon>Alphabaculovirus</taxon>
    </lineage>
</organism>
<reference evidence="1 2" key="1">
    <citation type="submission" date="2018-05" db="EMBL/GenBank/DDBJ databases">
        <title>The genome sequence of a novel Spodoptera exigua multiple nucleopolyhedrovirus, SeMNPV-QD, isolated from Qingdao, China.</title>
        <authorList>
            <person name="Chen Y."/>
            <person name="Qi B."/>
            <person name="Zheng G."/>
            <person name="Zhang Y."/>
            <person name="Li C."/>
        </authorList>
    </citation>
    <scope>NUCLEOTIDE SEQUENCE [LARGE SCALE GENOMIC DNA]</scope>
    <source>
        <strain evidence="1">SeMNPV-QD</strain>
    </source>
</reference>
<dbReference type="Proteomes" id="UP000676073">
    <property type="component" value="Segment"/>
</dbReference>
<protein>
    <submittedName>
        <fullName evidence="1">Se39</fullName>
    </submittedName>
</protein>
<sequence>MSTYKDQMVKAQQKNIINRIANREINGTLDKFETALSTNRLYCIMDKKNQSLNNDNRKCPYLYEAESIDFSKSLYRTREIIKRCVICTRALHLLFDLKRNVCSFCNCSTGKK</sequence>
<evidence type="ECO:0000313" key="2">
    <source>
        <dbReference type="Proteomes" id="UP000676073"/>
    </source>
</evidence>
<evidence type="ECO:0000313" key="1">
    <source>
        <dbReference type="EMBL" id="AYN44999.1"/>
    </source>
</evidence>
<dbReference type="RefSeq" id="YP_010797803.1">
    <property type="nucleotide sequence ID" value="NC_076246.1"/>
</dbReference>
<keyword evidence="2" id="KW-1185">Reference proteome</keyword>
<dbReference type="EMBL" id="MH370144">
    <property type="protein sequence ID" value="AYN44999.1"/>
    <property type="molecule type" value="Genomic_DNA"/>
</dbReference>